<name>A0A9P1HC70_9PEZI</name>
<protein>
    <submittedName>
        <fullName evidence="2">Uncharacterized protein</fullName>
    </submittedName>
</protein>
<evidence type="ECO:0000313" key="2">
    <source>
        <dbReference type="EMBL" id="CAI4219840.1"/>
    </source>
</evidence>
<dbReference type="EMBL" id="CALLCH030000020">
    <property type="protein sequence ID" value="CAI4219840.1"/>
    <property type="molecule type" value="Genomic_DNA"/>
</dbReference>
<dbReference type="AlphaFoldDB" id="A0A9P1HC70"/>
<reference evidence="2" key="1">
    <citation type="submission" date="2022-11" db="EMBL/GenBank/DDBJ databases">
        <authorList>
            <person name="Scott C."/>
            <person name="Bruce N."/>
        </authorList>
    </citation>
    <scope>NUCLEOTIDE SEQUENCE</scope>
</reference>
<dbReference type="OrthoDB" id="4847120at2759"/>
<evidence type="ECO:0000313" key="3">
    <source>
        <dbReference type="Proteomes" id="UP000838763"/>
    </source>
</evidence>
<organism evidence="2 3">
    <name type="scientific">Parascedosporium putredinis</name>
    <dbReference type="NCBI Taxonomy" id="1442378"/>
    <lineage>
        <taxon>Eukaryota</taxon>
        <taxon>Fungi</taxon>
        <taxon>Dikarya</taxon>
        <taxon>Ascomycota</taxon>
        <taxon>Pezizomycotina</taxon>
        <taxon>Sordariomycetes</taxon>
        <taxon>Hypocreomycetidae</taxon>
        <taxon>Microascales</taxon>
        <taxon>Microascaceae</taxon>
        <taxon>Parascedosporium</taxon>
    </lineage>
</organism>
<keyword evidence="3" id="KW-1185">Reference proteome</keyword>
<sequence>MCPTPKDKGPSRYCDDPPCTHPTEPGASLCAVHACTREACSSPRTLDPLLHPESQYCAAHECATPACRLPRASSSALHCEPRHACPVEGCTRPREDAAPCGVHVAWMVRIMNRELRGSEEEGTRVVGALRACEDGPGTAAQEALRKRLEEEDRRLENVARVAANWDEEVWAKRGRRGRSLDSGIGSESSGIRERWFCEG</sequence>
<proteinExistence type="predicted"/>
<feature type="coiled-coil region" evidence="1">
    <location>
        <begin position="141"/>
        <end position="168"/>
    </location>
</feature>
<dbReference type="Proteomes" id="UP000838763">
    <property type="component" value="Unassembled WGS sequence"/>
</dbReference>
<accession>A0A9P1HC70</accession>
<comment type="caution">
    <text evidence="2">The sequence shown here is derived from an EMBL/GenBank/DDBJ whole genome shotgun (WGS) entry which is preliminary data.</text>
</comment>
<evidence type="ECO:0000256" key="1">
    <source>
        <dbReference type="SAM" id="Coils"/>
    </source>
</evidence>
<gene>
    <name evidence="2" type="ORF">PPNO1_LOCUS9386</name>
</gene>
<keyword evidence="1" id="KW-0175">Coiled coil</keyword>